<organism evidence="2 3">
    <name type="scientific">Piloderma croceum (strain F 1598)</name>
    <dbReference type="NCBI Taxonomy" id="765440"/>
    <lineage>
        <taxon>Eukaryota</taxon>
        <taxon>Fungi</taxon>
        <taxon>Dikarya</taxon>
        <taxon>Basidiomycota</taxon>
        <taxon>Agaricomycotina</taxon>
        <taxon>Agaricomycetes</taxon>
        <taxon>Agaricomycetidae</taxon>
        <taxon>Atheliales</taxon>
        <taxon>Atheliaceae</taxon>
        <taxon>Piloderma</taxon>
    </lineage>
</organism>
<reference evidence="3" key="2">
    <citation type="submission" date="2015-01" db="EMBL/GenBank/DDBJ databases">
        <title>Evolutionary Origins and Diversification of the Mycorrhizal Mutualists.</title>
        <authorList>
            <consortium name="DOE Joint Genome Institute"/>
            <consortium name="Mycorrhizal Genomics Consortium"/>
            <person name="Kohler A."/>
            <person name="Kuo A."/>
            <person name="Nagy L.G."/>
            <person name="Floudas D."/>
            <person name="Copeland A."/>
            <person name="Barry K.W."/>
            <person name="Cichocki N."/>
            <person name="Veneault-Fourrey C."/>
            <person name="LaButti K."/>
            <person name="Lindquist E.A."/>
            <person name="Lipzen A."/>
            <person name="Lundell T."/>
            <person name="Morin E."/>
            <person name="Murat C."/>
            <person name="Riley R."/>
            <person name="Ohm R."/>
            <person name="Sun H."/>
            <person name="Tunlid A."/>
            <person name="Henrissat B."/>
            <person name="Grigoriev I.V."/>
            <person name="Hibbett D.S."/>
            <person name="Martin F."/>
        </authorList>
    </citation>
    <scope>NUCLEOTIDE SEQUENCE [LARGE SCALE GENOMIC DNA]</scope>
    <source>
        <strain evidence="3">F 1598</strain>
    </source>
</reference>
<dbReference type="InParanoid" id="A0A0C3BZ80"/>
<sequence length="116" mass="13379">MQNHNLTIPRPVLSLSLYVIFSLGCKSQSDHPAACVVSQVWVCDLLTRMQNHSDHPAACVVSQWVVCDLLTWMQNHNLTIPRPVSSLRMYFVRDLLTWMQNHNLTIPWPVSSLRRL</sequence>
<evidence type="ECO:0000313" key="3">
    <source>
        <dbReference type="Proteomes" id="UP000054166"/>
    </source>
</evidence>
<proteinExistence type="predicted"/>
<dbReference type="AlphaFoldDB" id="A0A0C3BZ80"/>
<feature type="signal peptide" evidence="1">
    <location>
        <begin position="1"/>
        <end position="27"/>
    </location>
</feature>
<gene>
    <name evidence="2" type="ORF">PILCRDRAFT_453601</name>
</gene>
<dbReference type="EMBL" id="KN832993">
    <property type="protein sequence ID" value="KIM82667.1"/>
    <property type="molecule type" value="Genomic_DNA"/>
</dbReference>
<keyword evidence="3" id="KW-1185">Reference proteome</keyword>
<keyword evidence="1" id="KW-0732">Signal</keyword>
<feature type="chain" id="PRO_5002161953" evidence="1">
    <location>
        <begin position="28"/>
        <end position="116"/>
    </location>
</feature>
<accession>A0A0C3BZ80</accession>
<protein>
    <submittedName>
        <fullName evidence="2">Uncharacterized protein</fullName>
    </submittedName>
</protein>
<name>A0A0C3BZ80_PILCF</name>
<dbReference type="HOGENOM" id="CLU_2097717_0_0_1"/>
<dbReference type="Proteomes" id="UP000054166">
    <property type="component" value="Unassembled WGS sequence"/>
</dbReference>
<evidence type="ECO:0000256" key="1">
    <source>
        <dbReference type="SAM" id="SignalP"/>
    </source>
</evidence>
<evidence type="ECO:0000313" key="2">
    <source>
        <dbReference type="EMBL" id="KIM82667.1"/>
    </source>
</evidence>
<reference evidence="2 3" key="1">
    <citation type="submission" date="2014-04" db="EMBL/GenBank/DDBJ databases">
        <authorList>
            <consortium name="DOE Joint Genome Institute"/>
            <person name="Kuo A."/>
            <person name="Tarkka M."/>
            <person name="Buscot F."/>
            <person name="Kohler A."/>
            <person name="Nagy L.G."/>
            <person name="Floudas D."/>
            <person name="Copeland A."/>
            <person name="Barry K.W."/>
            <person name="Cichocki N."/>
            <person name="Veneault-Fourrey C."/>
            <person name="LaButti K."/>
            <person name="Lindquist E.A."/>
            <person name="Lipzen A."/>
            <person name="Lundell T."/>
            <person name="Morin E."/>
            <person name="Murat C."/>
            <person name="Sun H."/>
            <person name="Tunlid A."/>
            <person name="Henrissat B."/>
            <person name="Grigoriev I.V."/>
            <person name="Hibbett D.S."/>
            <person name="Martin F."/>
            <person name="Nordberg H.P."/>
            <person name="Cantor M.N."/>
            <person name="Hua S.X."/>
        </authorList>
    </citation>
    <scope>NUCLEOTIDE SEQUENCE [LARGE SCALE GENOMIC DNA]</scope>
    <source>
        <strain evidence="2 3">F 1598</strain>
    </source>
</reference>